<gene>
    <name evidence="6" type="ORF">J4H92_11370</name>
</gene>
<feature type="domain" description="tRNA (adenine(58)-N(1))-methyltransferase catalytic subunit TRM61 C-terminal" evidence="5">
    <location>
        <begin position="84"/>
        <end position="251"/>
    </location>
</feature>
<dbReference type="GO" id="GO:0031515">
    <property type="term" value="C:tRNA (m1A) methyltransferase complex"/>
    <property type="evidence" value="ECO:0007669"/>
    <property type="project" value="InterPro"/>
</dbReference>
<proteinExistence type="predicted"/>
<organism evidence="6 7">
    <name type="scientific">Leucobacter weissii</name>
    <dbReference type="NCBI Taxonomy" id="1983706"/>
    <lineage>
        <taxon>Bacteria</taxon>
        <taxon>Bacillati</taxon>
        <taxon>Actinomycetota</taxon>
        <taxon>Actinomycetes</taxon>
        <taxon>Micrococcales</taxon>
        <taxon>Microbacteriaceae</taxon>
        <taxon>Leucobacter</taxon>
    </lineage>
</organism>
<dbReference type="SUPFAM" id="SSF53335">
    <property type="entry name" value="S-adenosyl-L-methionine-dependent methyltransferases"/>
    <property type="match status" value="1"/>
</dbReference>
<dbReference type="EMBL" id="JAGDYM010000013">
    <property type="protein sequence ID" value="MBO1902546.1"/>
    <property type="molecule type" value="Genomic_DNA"/>
</dbReference>
<dbReference type="GO" id="GO:0160107">
    <property type="term" value="F:tRNA (adenine(58)-N1)-methyltransferase activity"/>
    <property type="evidence" value="ECO:0007669"/>
    <property type="project" value="InterPro"/>
</dbReference>
<dbReference type="FunFam" id="3.40.50.150:FF:000019">
    <property type="entry name" value="tRNA (adenine(58)-N(1))-methyltransferase TrmI"/>
    <property type="match status" value="1"/>
</dbReference>
<dbReference type="InterPro" id="IPR049470">
    <property type="entry name" value="TRM61_C"/>
</dbReference>
<dbReference type="CDD" id="cd02440">
    <property type="entry name" value="AdoMet_MTases"/>
    <property type="match status" value="1"/>
</dbReference>
<evidence type="ECO:0000313" key="7">
    <source>
        <dbReference type="Proteomes" id="UP000664382"/>
    </source>
</evidence>
<dbReference type="InterPro" id="IPR029063">
    <property type="entry name" value="SAM-dependent_MTases_sf"/>
</dbReference>
<dbReference type="PROSITE" id="PS51620">
    <property type="entry name" value="SAM_TRM61"/>
    <property type="match status" value="1"/>
</dbReference>
<evidence type="ECO:0000259" key="5">
    <source>
        <dbReference type="Pfam" id="PF08704"/>
    </source>
</evidence>
<dbReference type="PANTHER" id="PTHR12133">
    <property type="entry name" value="TRNA (ADENINE(58)-N(1))-METHYLTRANSFERASE"/>
    <property type="match status" value="1"/>
</dbReference>
<evidence type="ECO:0000313" key="6">
    <source>
        <dbReference type="EMBL" id="MBO1902546.1"/>
    </source>
</evidence>
<dbReference type="Gene3D" id="3.10.330.20">
    <property type="match status" value="1"/>
</dbReference>
<keyword evidence="2" id="KW-0808">Transferase</keyword>
<reference evidence="6" key="1">
    <citation type="submission" date="2021-03" db="EMBL/GenBank/DDBJ databases">
        <title>Leucobacter chromiisoli sp. nov., isolated from chromium-containing soil of chemical plant.</title>
        <authorList>
            <person name="Xu Z."/>
        </authorList>
    </citation>
    <scope>NUCLEOTIDE SEQUENCE</scope>
    <source>
        <strain evidence="6">S27</strain>
    </source>
</reference>
<name>A0A939S8W9_9MICO</name>
<dbReference type="Pfam" id="PF08704">
    <property type="entry name" value="GCD14"/>
    <property type="match status" value="1"/>
</dbReference>
<dbReference type="InterPro" id="IPR014816">
    <property type="entry name" value="tRNA_MeTrfase_Gcd14"/>
</dbReference>
<keyword evidence="7" id="KW-1185">Reference proteome</keyword>
<dbReference type="GO" id="GO:0030488">
    <property type="term" value="P:tRNA methylation"/>
    <property type="evidence" value="ECO:0007669"/>
    <property type="project" value="InterPro"/>
</dbReference>
<protein>
    <submittedName>
        <fullName evidence="6">tRNA (Adenine-N1)-methyltransferase</fullName>
    </submittedName>
</protein>
<accession>A0A939S8W9</accession>
<keyword evidence="3" id="KW-0949">S-adenosyl-L-methionine</keyword>
<evidence type="ECO:0000256" key="2">
    <source>
        <dbReference type="ARBA" id="ARBA00022679"/>
    </source>
</evidence>
<comment type="caution">
    <text evidence="6">The sequence shown here is derived from an EMBL/GenBank/DDBJ whole genome shotgun (WGS) entry which is preliminary data.</text>
</comment>
<dbReference type="Gene3D" id="3.40.50.150">
    <property type="entry name" value="Vaccinia Virus protein VP39"/>
    <property type="match status" value="1"/>
</dbReference>
<dbReference type="AlphaFoldDB" id="A0A939S8W9"/>
<evidence type="ECO:0000256" key="1">
    <source>
        <dbReference type="ARBA" id="ARBA00022603"/>
    </source>
</evidence>
<dbReference type="Proteomes" id="UP000664382">
    <property type="component" value="Unassembled WGS sequence"/>
</dbReference>
<dbReference type="Pfam" id="PF14801">
    <property type="entry name" value="TrmI-like_N"/>
    <property type="match status" value="1"/>
</dbReference>
<keyword evidence="1" id="KW-0489">Methyltransferase</keyword>
<evidence type="ECO:0000256" key="3">
    <source>
        <dbReference type="ARBA" id="ARBA00022691"/>
    </source>
</evidence>
<evidence type="ECO:0000256" key="4">
    <source>
        <dbReference type="ARBA" id="ARBA00022694"/>
    </source>
</evidence>
<dbReference type="PANTHER" id="PTHR12133:SF1">
    <property type="entry name" value="TRNA (ADENINE(58)-N(1))-METHYLTRANSFERASE, MITOCHONDRIAL"/>
    <property type="match status" value="1"/>
</dbReference>
<keyword evidence="4" id="KW-0819">tRNA processing</keyword>
<sequence>MNDETSAAPGPARSGPFVIGDRVQLTGPKGRLHTITLVAGGEFHSHRGLLRHDELVGLPDGSVVANSSGEPYLALRPLLSDFVMSMPRGAAIVYPKDAAQILSLADVFPGARVVEAGVGSGALSLHLLRAVGPEGELLSFERREEFAQIARANVAAFHGAAPPNWSVTVGDLQEQLPARCAAGSVDRVVLDMLAPWECVAAAAAALRPGGVVLCYVATVTQLSRVAEELRRSAQFTHPQANETMVRGWHVEGLAVRPDHRMVAHTGFLISARRLAPGTVLPERKRRASKSDYSEADVAAWTPDLVGEAGADWTPETIGQWSKSEKALRKKVREAQRFAEDRGAPDQIS</sequence>
<dbReference type="RefSeq" id="WP_208098306.1">
    <property type="nucleotide sequence ID" value="NZ_JAGDYM010000013.1"/>
</dbReference>